<dbReference type="PANTHER" id="PTHR34308">
    <property type="entry name" value="COBALAMIN BIOSYNTHESIS PROTEIN CBIB"/>
    <property type="match status" value="1"/>
</dbReference>
<dbReference type="Pfam" id="PF03186">
    <property type="entry name" value="CobD_Cbib"/>
    <property type="match status" value="1"/>
</dbReference>
<comment type="similarity">
    <text evidence="3 9">Belongs to the CobD/CbiB family.</text>
</comment>
<dbReference type="EMBL" id="JADEYS010000032">
    <property type="protein sequence ID" value="MBE9399642.1"/>
    <property type="molecule type" value="Genomic_DNA"/>
</dbReference>
<comment type="pathway">
    <text evidence="2 9">Cofactor biosynthesis; adenosylcobalamin biosynthesis.</text>
</comment>
<dbReference type="GO" id="GO:0048472">
    <property type="term" value="F:threonine-phosphate decarboxylase activity"/>
    <property type="evidence" value="ECO:0007669"/>
    <property type="project" value="InterPro"/>
</dbReference>
<proteinExistence type="inferred from homology"/>
<accession>A0A8J7FUF1</accession>
<keyword evidence="7 9" id="KW-1133">Transmembrane helix</keyword>
<evidence type="ECO:0000256" key="8">
    <source>
        <dbReference type="ARBA" id="ARBA00023136"/>
    </source>
</evidence>
<feature type="transmembrane region" description="Helical" evidence="9">
    <location>
        <begin position="154"/>
        <end position="173"/>
    </location>
</feature>
<dbReference type="GO" id="GO:0009236">
    <property type="term" value="P:cobalamin biosynthetic process"/>
    <property type="evidence" value="ECO:0007669"/>
    <property type="project" value="UniProtKB-UniRule"/>
</dbReference>
<dbReference type="Proteomes" id="UP000640333">
    <property type="component" value="Unassembled WGS sequence"/>
</dbReference>
<evidence type="ECO:0000256" key="9">
    <source>
        <dbReference type="HAMAP-Rule" id="MF_00024"/>
    </source>
</evidence>
<comment type="function">
    <text evidence="9">Converts cobyric acid to cobinamide by the addition of aminopropanol on the F carboxylic group.</text>
</comment>
<evidence type="ECO:0000256" key="3">
    <source>
        <dbReference type="ARBA" id="ARBA00006263"/>
    </source>
</evidence>
<evidence type="ECO:0000256" key="2">
    <source>
        <dbReference type="ARBA" id="ARBA00004953"/>
    </source>
</evidence>
<dbReference type="PANTHER" id="PTHR34308:SF1">
    <property type="entry name" value="COBALAMIN BIOSYNTHESIS PROTEIN CBIB"/>
    <property type="match status" value="1"/>
</dbReference>
<comment type="caution">
    <text evidence="9">Lacks conserved residue(s) required for the propagation of feature annotation.</text>
</comment>
<evidence type="ECO:0000256" key="6">
    <source>
        <dbReference type="ARBA" id="ARBA00022692"/>
    </source>
</evidence>
<dbReference type="UniPathway" id="UPA00148"/>
<dbReference type="HAMAP" id="MF_00024">
    <property type="entry name" value="CobD_CbiB"/>
    <property type="match status" value="1"/>
</dbReference>
<dbReference type="RefSeq" id="WP_193955334.1">
    <property type="nucleotide sequence ID" value="NZ_JADEYS010000032.1"/>
</dbReference>
<keyword evidence="5 9" id="KW-0169">Cobalamin biosynthesis</keyword>
<feature type="transmembrane region" description="Helical" evidence="9">
    <location>
        <begin position="55"/>
        <end position="72"/>
    </location>
</feature>
<evidence type="ECO:0000256" key="4">
    <source>
        <dbReference type="ARBA" id="ARBA00022475"/>
    </source>
</evidence>
<protein>
    <recommendedName>
        <fullName evidence="9">Cobalamin biosynthesis protein CobD</fullName>
    </recommendedName>
</protein>
<gene>
    <name evidence="9" type="primary">cobD</name>
    <name evidence="10" type="ORF">IOQ59_20455</name>
</gene>
<reference evidence="10" key="1">
    <citation type="submission" date="2020-10" db="EMBL/GenBank/DDBJ databases">
        <title>Bacterium isolated from coastal waters sediment.</title>
        <authorList>
            <person name="Chen R.-J."/>
            <person name="Lu D.-C."/>
            <person name="Zhu K.-L."/>
            <person name="Du Z.-J."/>
        </authorList>
    </citation>
    <scope>NUCLEOTIDE SEQUENCE</scope>
    <source>
        <strain evidence="10">N1Y112</strain>
    </source>
</reference>
<comment type="caution">
    <text evidence="10">The sequence shown here is derived from an EMBL/GenBank/DDBJ whole genome shotgun (WGS) entry which is preliminary data.</text>
</comment>
<organism evidence="10 11">
    <name type="scientific">Pontibacterium sinense</name>
    <dbReference type="NCBI Taxonomy" id="2781979"/>
    <lineage>
        <taxon>Bacteria</taxon>
        <taxon>Pseudomonadati</taxon>
        <taxon>Pseudomonadota</taxon>
        <taxon>Gammaproteobacteria</taxon>
        <taxon>Oceanospirillales</taxon>
        <taxon>Oceanospirillaceae</taxon>
        <taxon>Pontibacterium</taxon>
    </lineage>
</organism>
<dbReference type="GO" id="GO:0005886">
    <property type="term" value="C:plasma membrane"/>
    <property type="evidence" value="ECO:0007669"/>
    <property type="project" value="UniProtKB-SubCell"/>
</dbReference>
<dbReference type="NCBIfam" id="TIGR00380">
    <property type="entry name" value="cobal_cbiB"/>
    <property type="match status" value="1"/>
</dbReference>
<evidence type="ECO:0000313" key="11">
    <source>
        <dbReference type="Proteomes" id="UP000640333"/>
    </source>
</evidence>
<evidence type="ECO:0000256" key="5">
    <source>
        <dbReference type="ARBA" id="ARBA00022573"/>
    </source>
</evidence>
<evidence type="ECO:0000256" key="1">
    <source>
        <dbReference type="ARBA" id="ARBA00004651"/>
    </source>
</evidence>
<feature type="transmembrane region" description="Helical" evidence="9">
    <location>
        <begin position="79"/>
        <end position="101"/>
    </location>
</feature>
<evidence type="ECO:0000313" key="10">
    <source>
        <dbReference type="EMBL" id="MBE9399642.1"/>
    </source>
</evidence>
<dbReference type="GO" id="GO:0015420">
    <property type="term" value="F:ABC-type vitamin B12 transporter activity"/>
    <property type="evidence" value="ECO:0007669"/>
    <property type="project" value="UniProtKB-UniRule"/>
</dbReference>
<keyword evidence="4 9" id="KW-1003">Cell membrane</keyword>
<keyword evidence="8 9" id="KW-0472">Membrane</keyword>
<evidence type="ECO:0000256" key="7">
    <source>
        <dbReference type="ARBA" id="ARBA00022989"/>
    </source>
</evidence>
<sequence>MSLVASILMALLLDRLLGEPKRFHPLVGFGRLASAIERVWNTTDAGRAAGRGTGVFAWSLAVIPLVLLAYSVNLWTEQYAVISVILGGVVLYLAIGWQSLIEHGIAVSNPLAAGDLDSARHAVGMIVSRDTSQSDETAIASAATESVLENGADAIFSAIFWFCLLGIPGVVLYRLSNTLDAMWGYKNSRFLSFGWAAARIDDLLNYLPARLTALSYALAGKTRIAVSCWQAQAVTWKSPNAGPVMAAGAGAINVSLGGAAIYHGELQQRPPLGPNRDSGETPSAQGIERACMLVNRALGLWVLVIVILAGVLAWL</sequence>
<name>A0A8J7FUF1_9GAMM</name>
<dbReference type="AlphaFoldDB" id="A0A8J7FUF1"/>
<comment type="subcellular location">
    <subcellularLocation>
        <location evidence="1 9">Cell membrane</location>
        <topology evidence="1 9">Multi-pass membrane protein</topology>
    </subcellularLocation>
</comment>
<keyword evidence="11" id="KW-1185">Reference proteome</keyword>
<dbReference type="InterPro" id="IPR004485">
    <property type="entry name" value="Cobalamin_biosynth_CobD/CbiB"/>
</dbReference>
<keyword evidence="6 9" id="KW-0812">Transmembrane</keyword>
<feature type="transmembrane region" description="Helical" evidence="9">
    <location>
        <begin position="293"/>
        <end position="314"/>
    </location>
</feature>